<dbReference type="Proteomes" id="UP000886520">
    <property type="component" value="Chromosome 22"/>
</dbReference>
<dbReference type="PANTHER" id="PTHR13774:SF17">
    <property type="entry name" value="PHENAZINE BIOSYNTHESIS-LIKE DOMAIN-CONTAINING PROTEIN"/>
    <property type="match status" value="1"/>
</dbReference>
<feature type="compositionally biased region" description="Low complexity" evidence="3">
    <location>
        <begin position="66"/>
        <end position="84"/>
    </location>
</feature>
<dbReference type="Pfam" id="PF02567">
    <property type="entry name" value="PhzC-PhzF"/>
    <property type="match status" value="1"/>
</dbReference>
<proteinExistence type="inferred from homology"/>
<dbReference type="GO" id="GO:0016853">
    <property type="term" value="F:isomerase activity"/>
    <property type="evidence" value="ECO:0007669"/>
    <property type="project" value="UniProtKB-KW"/>
</dbReference>
<keyword evidence="2" id="KW-0413">Isomerase</keyword>
<dbReference type="PANTHER" id="PTHR13774">
    <property type="entry name" value="PHENAZINE BIOSYNTHESIS PROTEIN"/>
    <property type="match status" value="1"/>
</dbReference>
<keyword evidence="5" id="KW-1185">Reference proteome</keyword>
<evidence type="ECO:0000256" key="2">
    <source>
        <dbReference type="ARBA" id="ARBA00023235"/>
    </source>
</evidence>
<accession>A0A9D4Z5K4</accession>
<dbReference type="AlphaFoldDB" id="A0A9D4Z5K4"/>
<dbReference type="OrthoDB" id="75169at2759"/>
<dbReference type="Gene3D" id="3.10.310.10">
    <property type="entry name" value="Diaminopimelate Epimerase, Chain A, domain 1"/>
    <property type="match status" value="2"/>
</dbReference>
<evidence type="ECO:0000313" key="5">
    <source>
        <dbReference type="Proteomes" id="UP000886520"/>
    </source>
</evidence>
<reference evidence="4" key="1">
    <citation type="submission" date="2021-01" db="EMBL/GenBank/DDBJ databases">
        <title>Adiantum capillus-veneris genome.</title>
        <authorList>
            <person name="Fang Y."/>
            <person name="Liao Q."/>
        </authorList>
    </citation>
    <scope>NUCLEOTIDE SEQUENCE</scope>
    <source>
        <strain evidence="4">H3</strain>
        <tissue evidence="4">Leaf</tissue>
    </source>
</reference>
<evidence type="ECO:0000256" key="1">
    <source>
        <dbReference type="ARBA" id="ARBA00008270"/>
    </source>
</evidence>
<feature type="region of interest" description="Disordered" evidence="3">
    <location>
        <begin position="66"/>
        <end position="106"/>
    </location>
</feature>
<dbReference type="EMBL" id="JABFUD020000022">
    <property type="protein sequence ID" value="KAI5061960.1"/>
    <property type="molecule type" value="Genomic_DNA"/>
</dbReference>
<dbReference type="SUPFAM" id="SSF54506">
    <property type="entry name" value="Diaminopimelate epimerase-like"/>
    <property type="match status" value="1"/>
</dbReference>
<gene>
    <name evidence="4" type="ORF">GOP47_0022499</name>
</gene>
<comment type="similarity">
    <text evidence="1">Belongs to the PhzF family.</text>
</comment>
<evidence type="ECO:0000313" key="4">
    <source>
        <dbReference type="EMBL" id="KAI5061960.1"/>
    </source>
</evidence>
<dbReference type="GO" id="GO:0005737">
    <property type="term" value="C:cytoplasm"/>
    <property type="evidence" value="ECO:0007669"/>
    <property type="project" value="TreeGrafter"/>
</dbReference>
<comment type="caution">
    <text evidence="4">The sequence shown here is derived from an EMBL/GenBank/DDBJ whole genome shotgun (WGS) entry which is preliminary data.</text>
</comment>
<organism evidence="4 5">
    <name type="scientific">Adiantum capillus-veneris</name>
    <name type="common">Maidenhair fern</name>
    <dbReference type="NCBI Taxonomy" id="13818"/>
    <lineage>
        <taxon>Eukaryota</taxon>
        <taxon>Viridiplantae</taxon>
        <taxon>Streptophyta</taxon>
        <taxon>Embryophyta</taxon>
        <taxon>Tracheophyta</taxon>
        <taxon>Polypodiopsida</taxon>
        <taxon>Polypodiidae</taxon>
        <taxon>Polypodiales</taxon>
        <taxon>Pteridineae</taxon>
        <taxon>Pteridaceae</taxon>
        <taxon>Vittarioideae</taxon>
        <taxon>Adiantum</taxon>
    </lineage>
</organism>
<evidence type="ECO:0000256" key="3">
    <source>
        <dbReference type="SAM" id="MobiDB-lite"/>
    </source>
</evidence>
<dbReference type="InterPro" id="IPR003719">
    <property type="entry name" value="Phenazine_PhzF-like"/>
</dbReference>
<feature type="compositionally biased region" description="Basic and acidic residues" evidence="3">
    <location>
        <begin position="97"/>
        <end position="106"/>
    </location>
</feature>
<name>A0A9D4Z5K4_ADICA</name>
<protein>
    <submittedName>
        <fullName evidence="4">Uncharacterized protein</fullName>
    </submittedName>
</protein>
<feature type="region of interest" description="Disordered" evidence="3">
    <location>
        <begin position="283"/>
        <end position="307"/>
    </location>
</feature>
<sequence length="479" mass="52305">MELSLRLPSLQVAVTPAHVSIRSSTVPLLLQSRRVTLSNDFLLHQSEAFSQLKASSCAKVRVKSGESPSAAVEGGEGSASASNGGSDGGGAPESEEEHSQKLHEDVQKKADKILKDAIDNFIQSDIEEASKKYDMEEQLFAEIDFAQINAFTDRPFAGNPAAVCYLPLKRSDQWLQLVAREFNLSETAFLMKRNMRKKRSPVFKKTPEEELAEEKTVSIDEFDLRWFTPKVEVDLCGHATLASAHLLFSSGIAEGDTVIFHTRSGVLKAKKVSGYEKTEIADKEAKGSKNDDLEDPKTDDSEDLKTEKRRPIGVGVVELDFPLDSYTKCDDAEAEVLSAAFGGVQLLWAGKTTVGDYLAEVSCSKEVEQLQPQFPCMLNLSGRGVIVTASAEKNSGSDFVSRYFCPKAGIMEDPVTGSAHCALGPFWAERLGKSLLKAYQASERGGHIEVRVDRNEGRVYLQGSAVLVMAGVLLNTMRA</sequence>